<keyword evidence="1" id="KW-0175">Coiled coil</keyword>
<feature type="compositionally biased region" description="Polar residues" evidence="2">
    <location>
        <begin position="251"/>
        <end position="271"/>
    </location>
</feature>
<comment type="caution">
    <text evidence="3">The sequence shown here is derived from an EMBL/GenBank/DDBJ whole genome shotgun (WGS) entry which is preliminary data.</text>
</comment>
<feature type="compositionally biased region" description="Polar residues" evidence="2">
    <location>
        <begin position="400"/>
        <end position="412"/>
    </location>
</feature>
<feature type="region of interest" description="Disordered" evidence="2">
    <location>
        <begin position="520"/>
        <end position="547"/>
    </location>
</feature>
<feature type="region of interest" description="Disordered" evidence="2">
    <location>
        <begin position="191"/>
        <end position="343"/>
    </location>
</feature>
<feature type="compositionally biased region" description="Polar residues" evidence="2">
    <location>
        <begin position="28"/>
        <end position="40"/>
    </location>
</feature>
<feature type="compositionally biased region" description="Basic and acidic residues" evidence="2">
    <location>
        <begin position="78"/>
        <end position="95"/>
    </location>
</feature>
<feature type="region of interest" description="Disordered" evidence="2">
    <location>
        <begin position="734"/>
        <end position="758"/>
    </location>
</feature>
<evidence type="ECO:0000313" key="4">
    <source>
        <dbReference type="Proteomes" id="UP000624244"/>
    </source>
</evidence>
<feature type="compositionally biased region" description="Polar residues" evidence="2">
    <location>
        <begin position="848"/>
        <end position="860"/>
    </location>
</feature>
<protein>
    <submittedName>
        <fullName evidence="3">Uncharacterized protein</fullName>
    </submittedName>
</protein>
<feature type="coiled-coil region" evidence="1">
    <location>
        <begin position="705"/>
        <end position="732"/>
    </location>
</feature>
<dbReference type="Proteomes" id="UP000624244">
    <property type="component" value="Unassembled WGS sequence"/>
</dbReference>
<gene>
    <name evidence="3" type="ORF">GGP41_005600</name>
</gene>
<evidence type="ECO:0000256" key="1">
    <source>
        <dbReference type="SAM" id="Coils"/>
    </source>
</evidence>
<feature type="region of interest" description="Disordered" evidence="2">
    <location>
        <begin position="28"/>
        <end position="110"/>
    </location>
</feature>
<feature type="region of interest" description="Disordered" evidence="2">
    <location>
        <begin position="835"/>
        <end position="860"/>
    </location>
</feature>
<evidence type="ECO:0000313" key="3">
    <source>
        <dbReference type="EMBL" id="KAF5848163.1"/>
    </source>
</evidence>
<feature type="compositionally biased region" description="Basic and acidic residues" evidence="2">
    <location>
        <begin position="303"/>
        <end position="313"/>
    </location>
</feature>
<accession>A0A8H6DUB8</accession>
<feature type="region of interest" description="Disordered" evidence="2">
    <location>
        <begin position="365"/>
        <end position="412"/>
    </location>
</feature>
<reference evidence="3" key="1">
    <citation type="submission" date="2019-11" db="EMBL/GenBank/DDBJ databases">
        <title>Bipolaris sorokiniana Genome sequencing.</title>
        <authorList>
            <person name="Wang H."/>
        </authorList>
    </citation>
    <scope>NUCLEOTIDE SEQUENCE</scope>
</reference>
<feature type="region of interest" description="Disordered" evidence="2">
    <location>
        <begin position="809"/>
        <end position="828"/>
    </location>
</feature>
<organism evidence="3 4">
    <name type="scientific">Cochliobolus sativus</name>
    <name type="common">Common root rot and spot blotch fungus</name>
    <name type="synonym">Bipolaris sorokiniana</name>
    <dbReference type="NCBI Taxonomy" id="45130"/>
    <lineage>
        <taxon>Eukaryota</taxon>
        <taxon>Fungi</taxon>
        <taxon>Dikarya</taxon>
        <taxon>Ascomycota</taxon>
        <taxon>Pezizomycotina</taxon>
        <taxon>Dothideomycetes</taxon>
        <taxon>Pleosporomycetidae</taxon>
        <taxon>Pleosporales</taxon>
        <taxon>Pleosporineae</taxon>
        <taxon>Pleosporaceae</taxon>
        <taxon>Bipolaris</taxon>
    </lineage>
</organism>
<name>A0A8H6DUB8_COCSA</name>
<feature type="compositionally biased region" description="Polar residues" evidence="2">
    <location>
        <begin position="744"/>
        <end position="758"/>
    </location>
</feature>
<feature type="compositionally biased region" description="Basic and acidic residues" evidence="2">
    <location>
        <begin position="365"/>
        <end position="375"/>
    </location>
</feature>
<feature type="compositionally biased region" description="Low complexity" evidence="2">
    <location>
        <begin position="53"/>
        <end position="67"/>
    </location>
</feature>
<feature type="compositionally biased region" description="Pro residues" evidence="2">
    <location>
        <begin position="272"/>
        <end position="281"/>
    </location>
</feature>
<proteinExistence type="predicted"/>
<feature type="region of interest" description="Disordered" evidence="2">
    <location>
        <begin position="1"/>
        <end position="20"/>
    </location>
</feature>
<feature type="compositionally biased region" description="Basic and acidic residues" evidence="2">
    <location>
        <begin position="133"/>
        <end position="143"/>
    </location>
</feature>
<evidence type="ECO:0000256" key="2">
    <source>
        <dbReference type="SAM" id="MobiDB-lite"/>
    </source>
</evidence>
<feature type="compositionally biased region" description="Basic and acidic residues" evidence="2">
    <location>
        <begin position="41"/>
        <end position="52"/>
    </location>
</feature>
<dbReference type="EMBL" id="WNKQ01000011">
    <property type="protein sequence ID" value="KAF5848163.1"/>
    <property type="molecule type" value="Genomic_DNA"/>
</dbReference>
<sequence>MTTPMDLAGTRTQHLAPGRSRNAMATLNNLMEQARVSSPIKSDRGSTAESRRGSTSRSKQSGRSQQSAMTAQAQLEALDQKTARSEIESRSERNFFKMSGQIPPTPTTGELNEDEIYVRIEDLRSQCRATNTETERDQDEATKSPKKKLFQNIRNPFSKSSSSIAPLPMPSKAAQVLGTAARQPRVVQVRPIKPAVPIQPRPAKPSRSETVKSLPTKVANPDSYAHRHRYGPSRCSPTTGHGSPDRYGFKIQSSDAENNSPRSALGASPNSIIPPTPPAKDTPPNQRPASPLRRVAPAQDLRQSYDQKGEKSAQFHFPNFDLSPSPFLDALPKNSGRSPTKFRPYDAEDYTKLIVGEALTWPYPERTDSRAKPEGKCSAPLEGTSQEASLLPRPDHNSENHQSSICKQNSYSPLKPRFYSPKDIPAHGFLEGETPSTNTDASRFVYSLPSELKSQPHLRKVSTSGSIRMVFQGDPRDIDPNSPTAREIHQNQQRARVEGMQPETRITTRVMQELRISDRCDPMPHNNGHGGHPHPDQSSSQLTDMLDTVNPGGSESHGDFRPHCLSAVPSPLHKASVLVPTARPLVPPIVNFGPFPPPLSPKSIDDHFFMTNEHLDVVGKTTWDLLEMFSKQHKNMSKERHDELVALINKRYDAFKSQLDKLEENVIRIHEHMSRFDSITTNHDNVYATLDLLKNNINEGIPDTLADQGKKMASMESEIKELKHMLQVMQKSSEEKAGQPCIVSGQNSTPNKSYPQPQGFASNHGPVSDAGNVVDNRGIMSPPDIVNDGRVGYQGGQWAARAGYLGRNSKEDRPSYPTNPYHFASGGHFNTGYSSSYSPFGYSPSSSDQQYPFNNHEQAK</sequence>
<feature type="compositionally biased region" description="Low complexity" evidence="2">
    <location>
        <begin position="835"/>
        <end position="847"/>
    </location>
</feature>
<dbReference type="AlphaFoldDB" id="A0A8H6DUB8"/>
<feature type="region of interest" description="Disordered" evidence="2">
    <location>
        <begin position="129"/>
        <end position="148"/>
    </location>
</feature>